<dbReference type="EMBL" id="GEGO01002733">
    <property type="protein sequence ID" value="JAR92671.1"/>
    <property type="molecule type" value="Transcribed_RNA"/>
</dbReference>
<proteinExistence type="predicted"/>
<sequence>MQSIGKEFLIFALFTQVSQSFHDFTESFHPFRHLCSKSQRDTLRTRFMSSLQTAIDPFDSRGTSYTFLMEQNSSSPKNRDIQCKFPAAQVHRTSK</sequence>
<protein>
    <submittedName>
        <fullName evidence="1">Uncharacterized protein</fullName>
    </submittedName>
</protein>
<accession>A0A147BPH6</accession>
<reference evidence="1" key="1">
    <citation type="journal article" date="2018" name="PLoS Negl. Trop. Dis.">
        <title>Sialome diversity of ticks revealed by RNAseq of single tick salivary glands.</title>
        <authorList>
            <person name="Perner J."/>
            <person name="Kropackova S."/>
            <person name="Kopacek P."/>
            <person name="Ribeiro J.M."/>
        </authorList>
    </citation>
    <scope>NUCLEOTIDE SEQUENCE</scope>
    <source>
        <strain evidence="1">Siblings of single egg batch collected in Ceske Budejovice</strain>
        <tissue evidence="1">Salivary glands</tissue>
    </source>
</reference>
<name>A0A147BPH6_IXORI</name>
<dbReference type="AlphaFoldDB" id="A0A147BPH6"/>
<evidence type="ECO:0000313" key="1">
    <source>
        <dbReference type="EMBL" id="JAR92671.1"/>
    </source>
</evidence>
<organism evidence="1">
    <name type="scientific">Ixodes ricinus</name>
    <name type="common">Common tick</name>
    <name type="synonym">Acarus ricinus</name>
    <dbReference type="NCBI Taxonomy" id="34613"/>
    <lineage>
        <taxon>Eukaryota</taxon>
        <taxon>Metazoa</taxon>
        <taxon>Ecdysozoa</taxon>
        <taxon>Arthropoda</taxon>
        <taxon>Chelicerata</taxon>
        <taxon>Arachnida</taxon>
        <taxon>Acari</taxon>
        <taxon>Parasitiformes</taxon>
        <taxon>Ixodida</taxon>
        <taxon>Ixodoidea</taxon>
        <taxon>Ixodidae</taxon>
        <taxon>Ixodinae</taxon>
        <taxon>Ixodes</taxon>
    </lineage>
</organism>